<proteinExistence type="predicted"/>
<dbReference type="RefSeq" id="WP_044433050.1">
    <property type="nucleotide sequence ID" value="NZ_BJYZ01000006.1"/>
</dbReference>
<keyword evidence="2" id="KW-1185">Reference proteome</keyword>
<evidence type="ECO:0000313" key="1">
    <source>
        <dbReference type="EMBL" id="GEO37251.1"/>
    </source>
</evidence>
<dbReference type="AlphaFoldDB" id="A0A512DL97"/>
<comment type="caution">
    <text evidence="1">The sequence shown here is derived from an EMBL/GenBank/DDBJ whole genome shotgun (WGS) entry which is preliminary data.</text>
</comment>
<protein>
    <submittedName>
        <fullName evidence="1">Uncharacterized protein</fullName>
    </submittedName>
</protein>
<evidence type="ECO:0000313" key="2">
    <source>
        <dbReference type="Proteomes" id="UP000321523"/>
    </source>
</evidence>
<reference evidence="1 2" key="1">
    <citation type="submission" date="2019-07" db="EMBL/GenBank/DDBJ databases">
        <title>Whole genome shotgun sequence of Skermanella aerolata NBRC 106429.</title>
        <authorList>
            <person name="Hosoyama A."/>
            <person name="Uohara A."/>
            <person name="Ohji S."/>
            <person name="Ichikawa N."/>
        </authorList>
    </citation>
    <scope>NUCLEOTIDE SEQUENCE [LARGE SCALE GENOMIC DNA]</scope>
    <source>
        <strain evidence="1 2">NBRC 106429</strain>
    </source>
</reference>
<sequence>MGTILPVPSTVRIFHRRAGLVHIFTSPELRGLHVGHSDLEQAFALIPDAVSGLVELETGIEAIYEPEAPFEQFMLKVSDDGELDLASPVLLMKVGAAPSPRSGYAAA</sequence>
<name>A0A512DL97_9PROT</name>
<gene>
    <name evidence="1" type="ORF">SAE02_13990</name>
</gene>
<organism evidence="1 2">
    <name type="scientific">Skermanella aerolata</name>
    <dbReference type="NCBI Taxonomy" id="393310"/>
    <lineage>
        <taxon>Bacteria</taxon>
        <taxon>Pseudomonadati</taxon>
        <taxon>Pseudomonadota</taxon>
        <taxon>Alphaproteobacteria</taxon>
        <taxon>Rhodospirillales</taxon>
        <taxon>Azospirillaceae</taxon>
        <taxon>Skermanella</taxon>
    </lineage>
</organism>
<dbReference type="Proteomes" id="UP000321523">
    <property type="component" value="Unassembled WGS sequence"/>
</dbReference>
<dbReference type="EMBL" id="BJYZ01000006">
    <property type="protein sequence ID" value="GEO37251.1"/>
    <property type="molecule type" value="Genomic_DNA"/>
</dbReference>
<accession>A0A512DL97</accession>